<keyword evidence="3" id="KW-0547">Nucleotide-binding</keyword>
<evidence type="ECO:0000313" key="8">
    <source>
        <dbReference type="EMBL" id="KAK5042844.1"/>
    </source>
</evidence>
<evidence type="ECO:0000256" key="6">
    <source>
        <dbReference type="SAM" id="MobiDB-lite"/>
    </source>
</evidence>
<dbReference type="Pfam" id="PF01068">
    <property type="entry name" value="DNA_ligase_A_M"/>
    <property type="match status" value="1"/>
</dbReference>
<dbReference type="PANTHER" id="PTHR45997:SF2">
    <property type="entry name" value="ATP DEPENDENT DNA LIGASE DOMAIN PROTEIN (AFU_ORTHOLOGUE AFUA_5G02430)"/>
    <property type="match status" value="1"/>
</dbReference>
<dbReference type="GO" id="GO:0006297">
    <property type="term" value="P:nucleotide-excision repair, DNA gap filling"/>
    <property type="evidence" value="ECO:0007669"/>
    <property type="project" value="TreeGrafter"/>
</dbReference>
<dbReference type="AlphaFoldDB" id="A0AAV9MSZ0"/>
<dbReference type="InterPro" id="IPR012340">
    <property type="entry name" value="NA-bd_OB-fold"/>
</dbReference>
<dbReference type="SUPFAM" id="SSF56091">
    <property type="entry name" value="DNA ligase/mRNA capping enzyme, catalytic domain"/>
    <property type="match status" value="1"/>
</dbReference>
<dbReference type="GO" id="GO:0032807">
    <property type="term" value="C:DNA ligase IV complex"/>
    <property type="evidence" value="ECO:0007669"/>
    <property type="project" value="TreeGrafter"/>
</dbReference>
<gene>
    <name evidence="8" type="ORF">LTR84_012805</name>
</gene>
<feature type="compositionally biased region" description="Low complexity" evidence="6">
    <location>
        <begin position="670"/>
        <end position="684"/>
    </location>
</feature>
<evidence type="ECO:0000256" key="2">
    <source>
        <dbReference type="ARBA" id="ARBA00022598"/>
    </source>
</evidence>
<evidence type="ECO:0000256" key="3">
    <source>
        <dbReference type="ARBA" id="ARBA00022741"/>
    </source>
</evidence>
<evidence type="ECO:0000313" key="9">
    <source>
        <dbReference type="Proteomes" id="UP001358417"/>
    </source>
</evidence>
<evidence type="ECO:0000256" key="4">
    <source>
        <dbReference type="ARBA" id="ARBA00022840"/>
    </source>
</evidence>
<proteinExistence type="inferred from homology"/>
<dbReference type="GO" id="GO:0006303">
    <property type="term" value="P:double-strand break repair via nonhomologous end joining"/>
    <property type="evidence" value="ECO:0007669"/>
    <property type="project" value="TreeGrafter"/>
</dbReference>
<dbReference type="GeneID" id="89980946"/>
<dbReference type="Gene3D" id="1.10.3260.10">
    <property type="entry name" value="DNA ligase, ATP-dependent, N-terminal domain"/>
    <property type="match status" value="1"/>
</dbReference>
<dbReference type="EMBL" id="JAVRRD010000081">
    <property type="protein sequence ID" value="KAK5042844.1"/>
    <property type="molecule type" value="Genomic_DNA"/>
</dbReference>
<feature type="region of interest" description="Disordered" evidence="6">
    <location>
        <begin position="650"/>
        <end position="726"/>
    </location>
</feature>
<dbReference type="GO" id="GO:0006310">
    <property type="term" value="P:DNA recombination"/>
    <property type="evidence" value="ECO:0007669"/>
    <property type="project" value="InterPro"/>
</dbReference>
<name>A0AAV9MSZ0_9EURO</name>
<dbReference type="Pfam" id="PF04675">
    <property type="entry name" value="DNA_ligase_A_N"/>
    <property type="match status" value="1"/>
</dbReference>
<evidence type="ECO:0000256" key="1">
    <source>
        <dbReference type="ARBA" id="ARBA00007572"/>
    </source>
</evidence>
<dbReference type="InterPro" id="IPR012310">
    <property type="entry name" value="DNA_ligase_ATP-dep_cent"/>
</dbReference>
<dbReference type="GO" id="GO:0003677">
    <property type="term" value="F:DNA binding"/>
    <property type="evidence" value="ECO:0007669"/>
    <property type="project" value="InterPro"/>
</dbReference>
<protein>
    <recommendedName>
        <fullName evidence="7">ATP-dependent DNA ligase family profile domain-containing protein</fullName>
    </recommendedName>
</protein>
<dbReference type="RefSeq" id="XP_064699739.1">
    <property type="nucleotide sequence ID" value="XM_064856321.1"/>
</dbReference>
<comment type="similarity">
    <text evidence="1">Belongs to the ATP-dependent DNA ligase family.</text>
</comment>
<feature type="compositionally biased region" description="Basic and acidic residues" evidence="6">
    <location>
        <begin position="685"/>
        <end position="695"/>
    </location>
</feature>
<keyword evidence="4" id="KW-0067">ATP-binding</keyword>
<sequence>MALNFLHICDLFEQLSRSQKSDDRDRVIDSWCQQHNPAIVRHGVGALGLLSCLFPEKRPDRVYGLREVKLEGIIVKAAGLGHTRISEIRRLQESQRMDFASAVERVFAATDDVQEHTHSLSVMDVDQTLDRLAATCPFSAPRLRAMMGEVDQDPIDELLSIFRRLHSMETKWLIRLILKDLRPAEIPPVVILQQFHFLMPDLFRTRTNLIDALELLDCDIIRRMPLWPTPEVAKQLREEVLLLMQPRAGTMIALQPFQKARSLKHCRQLAGNKEISVERKYDGEYCQIHVEMTGGNSRITIFSKSGRDSTMDRKGLHDTIRKCLAIGTTGCKFKRQCVLTGELLVWNDRTRRIMPFYKIRRYVSREGRQLGCDRDSPPCEDEHLMIMFYDLLILDDNMCVHEPHNVRRRRLWGTVHRILGRADIGHRVKIDMRLVDGATRLGDEMTSAISRGWEGLVVKACEAPYLSIHGDVQQIKLKKDYIPGFGDSADLVVVGGRYDTKEIWAQSEKCIGWTTFYLACLSNKEAVLHSEAKPIFQLVASVTRPCLSMADVRYLNRYGASHQVPFTKSISQMEVKIESGSPSRPTALFLEPAVVEVVGAGFDRPANQRFLTLRFPRIVKIHRDRTFKDTLDFTDYQRLAQESMALMAEEDVGGQQQTSLASSPLRRVESVPSTSTPSTGSGTETEGHGEHRISEDENLDAESPSVLSGRRQVAKRHRSPEDFPHLPATCKKAKEVSTFKSEKVRYEGKTSPVAVQRTTSQLLNDDVGATCNPPPALFSYDRPSDVRAMVSQEQKSSIHMAFRLSLRNIVTPILLDESLTGLWSEADQELLKLCAKCPLPLTYNKDILLNHLNGQQMIADRSDDHMMATCVVLVHWPSVEMVLAGINPWLRRLEHKEHVFIPRAYWNIIFVEWKALGSLKEDLVESSPTLMDFVQGYVECKDGSLGFSGRRPGVPG</sequence>
<comment type="caution">
    <text evidence="8">The sequence shown here is derived from an EMBL/GenBank/DDBJ whole genome shotgun (WGS) entry which is preliminary data.</text>
</comment>
<dbReference type="Proteomes" id="UP001358417">
    <property type="component" value="Unassembled WGS sequence"/>
</dbReference>
<evidence type="ECO:0000259" key="7">
    <source>
        <dbReference type="PROSITE" id="PS50160"/>
    </source>
</evidence>
<organism evidence="8 9">
    <name type="scientific">Exophiala bonariae</name>
    <dbReference type="NCBI Taxonomy" id="1690606"/>
    <lineage>
        <taxon>Eukaryota</taxon>
        <taxon>Fungi</taxon>
        <taxon>Dikarya</taxon>
        <taxon>Ascomycota</taxon>
        <taxon>Pezizomycotina</taxon>
        <taxon>Eurotiomycetes</taxon>
        <taxon>Chaetothyriomycetidae</taxon>
        <taxon>Chaetothyriales</taxon>
        <taxon>Herpotrichiellaceae</taxon>
        <taxon>Exophiala</taxon>
    </lineage>
</organism>
<dbReference type="GO" id="GO:0005524">
    <property type="term" value="F:ATP binding"/>
    <property type="evidence" value="ECO:0007669"/>
    <property type="project" value="UniProtKB-KW"/>
</dbReference>
<feature type="domain" description="ATP-dependent DNA ligase family profile" evidence="7">
    <location>
        <begin position="386"/>
        <end position="522"/>
    </location>
</feature>
<keyword evidence="5" id="KW-0539">Nucleus</keyword>
<dbReference type="Gene3D" id="3.30.470.30">
    <property type="entry name" value="DNA ligase/mRNA capping enzyme"/>
    <property type="match status" value="1"/>
</dbReference>
<reference evidence="8 9" key="1">
    <citation type="submission" date="2023-08" db="EMBL/GenBank/DDBJ databases">
        <title>Black Yeasts Isolated from many extreme environments.</title>
        <authorList>
            <person name="Coleine C."/>
            <person name="Stajich J.E."/>
            <person name="Selbmann L."/>
        </authorList>
    </citation>
    <scope>NUCLEOTIDE SEQUENCE [LARGE SCALE GENOMIC DNA]</scope>
    <source>
        <strain evidence="8 9">CCFEE 5792</strain>
    </source>
</reference>
<dbReference type="PROSITE" id="PS50160">
    <property type="entry name" value="DNA_LIGASE_A3"/>
    <property type="match status" value="1"/>
</dbReference>
<dbReference type="InterPro" id="IPR029710">
    <property type="entry name" value="LIG4"/>
</dbReference>
<evidence type="ECO:0000256" key="5">
    <source>
        <dbReference type="ARBA" id="ARBA00023242"/>
    </source>
</evidence>
<keyword evidence="2" id="KW-0436">Ligase</keyword>
<accession>A0AAV9MSZ0</accession>
<dbReference type="InterPro" id="IPR036599">
    <property type="entry name" value="DNA_ligase_N_sf"/>
</dbReference>
<dbReference type="GO" id="GO:0003910">
    <property type="term" value="F:DNA ligase (ATP) activity"/>
    <property type="evidence" value="ECO:0007669"/>
    <property type="project" value="InterPro"/>
</dbReference>
<dbReference type="Gene3D" id="2.40.50.140">
    <property type="entry name" value="Nucleic acid-binding proteins"/>
    <property type="match status" value="1"/>
</dbReference>
<dbReference type="InterPro" id="IPR012308">
    <property type="entry name" value="DNA_ligase_ATP-dep_N"/>
</dbReference>
<keyword evidence="9" id="KW-1185">Reference proteome</keyword>
<dbReference type="PANTHER" id="PTHR45997">
    <property type="entry name" value="DNA LIGASE 4"/>
    <property type="match status" value="1"/>
</dbReference>